<dbReference type="GO" id="GO:0070006">
    <property type="term" value="F:metalloaminopeptidase activity"/>
    <property type="evidence" value="ECO:0007669"/>
    <property type="project" value="InterPro"/>
</dbReference>
<proteinExistence type="predicted"/>
<dbReference type="STRING" id="1428652.BIV24_28040"/>
<reference evidence="2 3" key="1">
    <citation type="submission" date="2016-10" db="EMBL/GenBank/DDBJ databases">
        <title>Genome sequence of Streptomyces sp. MUSC 93.</title>
        <authorList>
            <person name="Lee L.-H."/>
            <person name="Ser H.-L."/>
            <person name="Law J.W.-F."/>
        </authorList>
    </citation>
    <scope>NUCLEOTIDE SEQUENCE [LARGE SCALE GENOMIC DNA]</scope>
    <source>
        <strain evidence="2 3">MUSC 93</strain>
    </source>
</reference>
<dbReference type="EMBL" id="MLYP01000085">
    <property type="protein sequence ID" value="OIJ85666.1"/>
    <property type="molecule type" value="Genomic_DNA"/>
</dbReference>
<dbReference type="Gene3D" id="3.40.350.10">
    <property type="entry name" value="Creatinase/prolidase N-terminal domain"/>
    <property type="match status" value="1"/>
</dbReference>
<name>A0A1S2NWT9_9ACTN</name>
<evidence type="ECO:0000313" key="2">
    <source>
        <dbReference type="EMBL" id="OIJ85666.1"/>
    </source>
</evidence>
<dbReference type="InterPro" id="IPR007865">
    <property type="entry name" value="Aminopep_P_N"/>
</dbReference>
<dbReference type="Proteomes" id="UP000179935">
    <property type="component" value="Unassembled WGS sequence"/>
</dbReference>
<organism evidence="2 3">
    <name type="scientific">Streptomyces colonosanans</name>
    <dbReference type="NCBI Taxonomy" id="1428652"/>
    <lineage>
        <taxon>Bacteria</taxon>
        <taxon>Bacillati</taxon>
        <taxon>Actinomycetota</taxon>
        <taxon>Actinomycetes</taxon>
        <taxon>Kitasatosporales</taxon>
        <taxon>Streptomycetaceae</taxon>
        <taxon>Streptomyces</taxon>
    </lineage>
</organism>
<evidence type="ECO:0000313" key="3">
    <source>
        <dbReference type="Proteomes" id="UP000179935"/>
    </source>
</evidence>
<dbReference type="InterPro" id="IPR029149">
    <property type="entry name" value="Creatin/AminoP/Spt16_N"/>
</dbReference>
<evidence type="ECO:0000259" key="1">
    <source>
        <dbReference type="Pfam" id="PF05195"/>
    </source>
</evidence>
<comment type="caution">
    <text evidence="2">The sequence shown here is derived from an EMBL/GenBank/DDBJ whole genome shotgun (WGS) entry which is preliminary data.</text>
</comment>
<feature type="domain" description="Aminopeptidase P N-terminal" evidence="1">
    <location>
        <begin position="15"/>
        <end position="82"/>
    </location>
</feature>
<accession>A0A1S2NWT9</accession>
<dbReference type="GO" id="GO:0030145">
    <property type="term" value="F:manganese ion binding"/>
    <property type="evidence" value="ECO:0007669"/>
    <property type="project" value="InterPro"/>
</dbReference>
<gene>
    <name evidence="2" type="ORF">BIV24_28040</name>
</gene>
<protein>
    <recommendedName>
        <fullName evidence="1">Aminopeptidase P N-terminal domain-containing protein</fullName>
    </recommendedName>
</protein>
<sequence>MDNSARRTTRRNLGLTGEEQAGHVLVLEPDGPHRHEAVLYVRHHLPRTDGGVYRDRRYGEFWVGRRPGLDETERMTGIRCARPR</sequence>
<dbReference type="Pfam" id="PF05195">
    <property type="entry name" value="AMP_N"/>
    <property type="match status" value="1"/>
</dbReference>
<dbReference type="SUPFAM" id="SSF53092">
    <property type="entry name" value="Creatinase/prolidase N-terminal domain"/>
    <property type="match status" value="1"/>
</dbReference>
<dbReference type="AlphaFoldDB" id="A0A1S2NWT9"/>
<keyword evidence="3" id="KW-1185">Reference proteome</keyword>